<proteinExistence type="predicted"/>
<comment type="caution">
    <text evidence="1">The sequence shown here is derived from an EMBL/GenBank/DDBJ whole genome shotgun (WGS) entry which is preliminary data.</text>
</comment>
<sequence>MRQTELNQSQNFIKETTQMVSFRDGVEIFLFYEEMRETADLTVVCEKVADMVEIWRSETPGRQNSCVMRRERRNEGYNAIL</sequence>
<evidence type="ECO:0000313" key="2">
    <source>
        <dbReference type="Proteomes" id="UP000762676"/>
    </source>
</evidence>
<evidence type="ECO:0000313" key="1">
    <source>
        <dbReference type="EMBL" id="GFS12251.1"/>
    </source>
</evidence>
<keyword evidence="2" id="KW-1185">Reference proteome</keyword>
<gene>
    <name evidence="1" type="ORF">ElyMa_003106300</name>
</gene>
<protein>
    <submittedName>
        <fullName evidence="1">Uncharacterized protein</fullName>
    </submittedName>
</protein>
<dbReference type="AlphaFoldDB" id="A0AAV4ITA3"/>
<organism evidence="1 2">
    <name type="scientific">Elysia marginata</name>
    <dbReference type="NCBI Taxonomy" id="1093978"/>
    <lineage>
        <taxon>Eukaryota</taxon>
        <taxon>Metazoa</taxon>
        <taxon>Spiralia</taxon>
        <taxon>Lophotrochozoa</taxon>
        <taxon>Mollusca</taxon>
        <taxon>Gastropoda</taxon>
        <taxon>Heterobranchia</taxon>
        <taxon>Euthyneura</taxon>
        <taxon>Panpulmonata</taxon>
        <taxon>Sacoglossa</taxon>
        <taxon>Placobranchoidea</taxon>
        <taxon>Plakobranchidae</taxon>
        <taxon>Elysia</taxon>
    </lineage>
</organism>
<name>A0AAV4ITA3_9GAST</name>
<dbReference type="EMBL" id="BMAT01006413">
    <property type="protein sequence ID" value="GFS12251.1"/>
    <property type="molecule type" value="Genomic_DNA"/>
</dbReference>
<dbReference type="Proteomes" id="UP000762676">
    <property type="component" value="Unassembled WGS sequence"/>
</dbReference>
<reference evidence="1 2" key="1">
    <citation type="journal article" date="2021" name="Elife">
        <title>Chloroplast acquisition without the gene transfer in kleptoplastic sea slugs, Plakobranchus ocellatus.</title>
        <authorList>
            <person name="Maeda T."/>
            <person name="Takahashi S."/>
            <person name="Yoshida T."/>
            <person name="Shimamura S."/>
            <person name="Takaki Y."/>
            <person name="Nagai Y."/>
            <person name="Toyoda A."/>
            <person name="Suzuki Y."/>
            <person name="Arimoto A."/>
            <person name="Ishii H."/>
            <person name="Satoh N."/>
            <person name="Nishiyama T."/>
            <person name="Hasebe M."/>
            <person name="Maruyama T."/>
            <person name="Minagawa J."/>
            <person name="Obokata J."/>
            <person name="Shigenobu S."/>
        </authorList>
    </citation>
    <scope>NUCLEOTIDE SEQUENCE [LARGE SCALE GENOMIC DNA]</scope>
</reference>
<accession>A0AAV4ITA3</accession>